<dbReference type="InterPro" id="IPR050800">
    <property type="entry name" value="ARTD/PARP"/>
</dbReference>
<evidence type="ECO:0000313" key="8">
    <source>
        <dbReference type="Proteomes" id="UP000001940"/>
    </source>
</evidence>
<comment type="catalytic activity">
    <reaction evidence="4">
        <text>NAD(+) + (ADP-D-ribosyl)n-acceptor = nicotinamide + (ADP-D-ribosyl)n+1-acceptor + H(+).</text>
        <dbReference type="EC" id="2.4.2.30"/>
    </reaction>
</comment>
<dbReference type="OrthoDB" id="429950at2759"/>
<dbReference type="WormBase" id="Y71F9AL.18b">
    <property type="protein sequence ID" value="CE50527"/>
    <property type="gene ID" value="WBGene00004049"/>
    <property type="gene designation" value="parp-1"/>
</dbReference>
<protein>
    <recommendedName>
        <fullName evidence="5">Poly [ADP-ribose] polymerase</fullName>
        <shortName evidence="5">PARP</shortName>
        <ecNumber evidence="5">2.4.2.-</ecNumber>
    </recommendedName>
</protein>
<keyword evidence="8" id="KW-1185">Reference proteome</keyword>
<name>A0A0K3AUD3_CAEEL</name>
<keyword evidence="1 5" id="KW-0328">Glycosyltransferase</keyword>
<dbReference type="GO" id="GO:0003950">
    <property type="term" value="F:NAD+ poly-ADP-ribosyltransferase activity"/>
    <property type="evidence" value="ECO:0007669"/>
    <property type="project" value="UniProtKB-UniRule"/>
</dbReference>
<dbReference type="PANTHER" id="PTHR10459">
    <property type="entry name" value="DNA LIGASE"/>
    <property type="match status" value="1"/>
</dbReference>
<evidence type="ECO:0000256" key="5">
    <source>
        <dbReference type="RuleBase" id="RU362114"/>
    </source>
</evidence>
<evidence type="ECO:0000259" key="6">
    <source>
        <dbReference type="PROSITE" id="PS51059"/>
    </source>
</evidence>
<reference evidence="7 8" key="1">
    <citation type="journal article" date="1998" name="Science">
        <title>Genome sequence of the nematode C. elegans: a platform for investigating biology.</title>
        <authorList>
            <consortium name="The C. elegans sequencing consortium"/>
            <person name="Sulson J.E."/>
            <person name="Waterston R."/>
        </authorList>
    </citation>
    <scope>NUCLEOTIDE SEQUENCE [LARGE SCALE GENOMIC DNA]</scope>
    <source>
        <strain evidence="7 8">Bristol N2</strain>
    </source>
</reference>
<sequence>MASKNVSRQTLPAGFQSVQGLGRQCPREIGSYNHPDGYTIPLGLTYMQLQGKQDVDYHLLYNEFIVYDVDQIQLKYLVRVKMHHARHL</sequence>
<feature type="domain" description="PARP catalytic" evidence="6">
    <location>
        <begin position="1"/>
        <end position="88"/>
    </location>
</feature>
<accession>A0A0K3AUD3</accession>
<evidence type="ECO:0000256" key="4">
    <source>
        <dbReference type="ARBA" id="ARBA00033987"/>
    </source>
</evidence>
<evidence type="ECO:0000313" key="7">
    <source>
        <dbReference type="EMBL" id="CTQ86410.1"/>
    </source>
</evidence>
<proteinExistence type="predicted"/>
<keyword evidence="2 5" id="KW-0808">Transferase</keyword>
<dbReference type="EMBL" id="BX284601">
    <property type="protein sequence ID" value="CTQ86410.1"/>
    <property type="molecule type" value="Genomic_DNA"/>
</dbReference>
<dbReference type="Bgee" id="WBGene00004049">
    <property type="expression patterns" value="Expressed in adult organism and 3 other cell types or tissues"/>
</dbReference>
<evidence type="ECO:0000256" key="3">
    <source>
        <dbReference type="ARBA" id="ARBA00023027"/>
    </source>
</evidence>
<dbReference type="SMR" id="A0A0K3AUD3"/>
<evidence type="ECO:0000256" key="2">
    <source>
        <dbReference type="ARBA" id="ARBA00022679"/>
    </source>
</evidence>
<dbReference type="GeneID" id="266823"/>
<dbReference type="ExpressionAtlas" id="A0A0K3AUD3">
    <property type="expression patterns" value="baseline"/>
</dbReference>
<dbReference type="AGR" id="WB:WBGene00004049"/>
<organism evidence="7 8">
    <name type="scientific">Caenorhabditis elegans</name>
    <dbReference type="NCBI Taxonomy" id="6239"/>
    <lineage>
        <taxon>Eukaryota</taxon>
        <taxon>Metazoa</taxon>
        <taxon>Ecdysozoa</taxon>
        <taxon>Nematoda</taxon>
        <taxon>Chromadorea</taxon>
        <taxon>Rhabditida</taxon>
        <taxon>Rhabditina</taxon>
        <taxon>Rhabditomorpha</taxon>
        <taxon>Rhabditoidea</taxon>
        <taxon>Rhabditidae</taxon>
        <taxon>Peloderinae</taxon>
        <taxon>Caenorhabditis</taxon>
    </lineage>
</organism>
<keyword evidence="3 5" id="KW-0520">NAD</keyword>
<gene>
    <name evidence="7 9" type="primary">parp-1</name>
    <name evidence="7" type="ORF">CELE_Y71F9AL.18</name>
    <name evidence="9" type="ORF">Y71F9AL.18</name>
</gene>
<dbReference type="Proteomes" id="UP000001940">
    <property type="component" value="Chromosome I"/>
</dbReference>
<evidence type="ECO:0000313" key="9">
    <source>
        <dbReference type="WormBase" id="Y71F9AL.18b"/>
    </source>
</evidence>
<dbReference type="Pfam" id="PF00644">
    <property type="entry name" value="PARP"/>
    <property type="match status" value="1"/>
</dbReference>
<dbReference type="InterPro" id="IPR012317">
    <property type="entry name" value="Poly(ADP-ribose)pol_cat_dom"/>
</dbReference>
<dbReference type="PROSITE" id="PS51059">
    <property type="entry name" value="PARP_CATALYTIC"/>
    <property type="match status" value="1"/>
</dbReference>
<evidence type="ECO:0000256" key="1">
    <source>
        <dbReference type="ARBA" id="ARBA00022676"/>
    </source>
</evidence>
<dbReference type="EC" id="2.4.2.-" evidence="5"/>
<dbReference type="RefSeq" id="NP_001300471.1">
    <property type="nucleotide sequence ID" value="NM_001313542.3"/>
</dbReference>
<dbReference type="CTD" id="266823"/>
<dbReference type="Gene3D" id="3.90.228.10">
    <property type="match status" value="1"/>
</dbReference>
<dbReference type="SUPFAM" id="SSF56399">
    <property type="entry name" value="ADP-ribosylation"/>
    <property type="match status" value="1"/>
</dbReference>
<dbReference type="PANTHER" id="PTHR10459:SF60">
    <property type="entry name" value="POLY [ADP-RIBOSE] POLYMERASE 2"/>
    <property type="match status" value="1"/>
</dbReference>
<dbReference type="AlphaFoldDB" id="A0A0K3AUD3"/>